<sequence>MNLLSVELSLGAQTSYAELYDMARSVTSDRFATLRGSFHRRQIKNRSYVYFNFRDADGHVRSTYVGPAGGRVKELVDEFEHAKTASRIEALAQRAQASMALGCCPLPDKHFRIIHKLANYGVFRWRGVLVGTHAFVAIGNMLGVRWKDSETTMGLEFADADGQILIALPADPEIPTHDTISSLEIGLLPVREFSGLTSAQRRNQEAPALRIEFMTPAGNGHQVIQVPELNIALQPRSFTEFLLEDTCPGVAFSKSGACAVNLPAPERLAVHRLIIHGERQVTVRTKSSKGHAQSMGLAQAAALIEWHTDRNRSAPLREAWQDALARGSNWRKSAEQGRDALLKQHPELAEVFD</sequence>
<comment type="caution">
    <text evidence="2">The sequence shown here is derived from an EMBL/GenBank/DDBJ whole genome shotgun (WGS) entry which is preliminary data.</text>
</comment>
<dbReference type="EMBL" id="JAJTWU010000007">
    <property type="protein sequence ID" value="MCE4556410.1"/>
    <property type="molecule type" value="Genomic_DNA"/>
</dbReference>
<dbReference type="Pfam" id="PF12281">
    <property type="entry name" value="NTP_transf_8"/>
    <property type="match status" value="1"/>
</dbReference>
<protein>
    <submittedName>
        <fullName evidence="2">Nucleotidyltransferase domain-containing protein</fullName>
    </submittedName>
</protein>
<evidence type="ECO:0000313" key="2">
    <source>
        <dbReference type="EMBL" id="MCE4556410.1"/>
    </source>
</evidence>
<feature type="domain" description="Nucleotidyltransferase-like" evidence="1">
    <location>
        <begin position="110"/>
        <end position="324"/>
    </location>
</feature>
<proteinExistence type="predicted"/>
<evidence type="ECO:0000313" key="3">
    <source>
        <dbReference type="Proteomes" id="UP001200741"/>
    </source>
</evidence>
<accession>A0ABS8Y360</accession>
<keyword evidence="3" id="KW-1185">Reference proteome</keyword>
<name>A0ABS8Y360_9BURK</name>
<dbReference type="RefSeq" id="WP_233373446.1">
    <property type="nucleotide sequence ID" value="NZ_JAJTWU010000007.1"/>
</dbReference>
<dbReference type="Proteomes" id="UP001200741">
    <property type="component" value="Unassembled WGS sequence"/>
</dbReference>
<evidence type="ECO:0000259" key="1">
    <source>
        <dbReference type="Pfam" id="PF12281"/>
    </source>
</evidence>
<gene>
    <name evidence="2" type="ORF">LXT13_18605</name>
</gene>
<organism evidence="2 3">
    <name type="scientific">Pelomonas cellulosilytica</name>
    <dbReference type="NCBI Taxonomy" id="2906762"/>
    <lineage>
        <taxon>Bacteria</taxon>
        <taxon>Pseudomonadati</taxon>
        <taxon>Pseudomonadota</taxon>
        <taxon>Betaproteobacteria</taxon>
        <taxon>Burkholderiales</taxon>
        <taxon>Sphaerotilaceae</taxon>
        <taxon>Roseateles</taxon>
    </lineage>
</organism>
<reference evidence="2 3" key="1">
    <citation type="submission" date="2021-12" db="EMBL/GenBank/DDBJ databases">
        <title>Genome seq of P8.</title>
        <authorList>
            <person name="Seo T."/>
        </authorList>
    </citation>
    <scope>NUCLEOTIDE SEQUENCE [LARGE SCALE GENOMIC DNA]</scope>
    <source>
        <strain evidence="2 3">P8</strain>
    </source>
</reference>
<dbReference type="InterPro" id="IPR058575">
    <property type="entry name" value="NTP_transf_8_dom"/>
</dbReference>